<protein>
    <submittedName>
        <fullName evidence="1">Uncharacterized protein</fullName>
    </submittedName>
</protein>
<dbReference type="EMBL" id="QRVN01000007">
    <property type="protein sequence ID" value="RGS47852.1"/>
    <property type="molecule type" value="Genomic_DNA"/>
</dbReference>
<accession>A0AA92TM72</accession>
<dbReference type="Proteomes" id="UP000286113">
    <property type="component" value="Unassembled WGS sequence"/>
</dbReference>
<evidence type="ECO:0000313" key="2">
    <source>
        <dbReference type="Proteomes" id="UP000286113"/>
    </source>
</evidence>
<sequence>MKKKKNIREKDLLKFMAELEDEARFKLAIAKTCGVSPTMIRKEAGGQDTIDKKADKMTLIPEYIFAIDRAIKTILMEKDEDDAFEGKTWVHEENVHHKTRFQYYCDEVYIWEQNKGSVYWREHNRAWSYWRYSLPYWYITHKLKELLEDTDS</sequence>
<dbReference type="AlphaFoldDB" id="A0AA92TM72"/>
<gene>
    <name evidence="1" type="ORF">DWX90_05340</name>
</gene>
<evidence type="ECO:0000313" key="1">
    <source>
        <dbReference type="EMBL" id="RGS47852.1"/>
    </source>
</evidence>
<name>A0AA92TM72_9BACT</name>
<comment type="caution">
    <text evidence="1">The sequence shown here is derived from an EMBL/GenBank/DDBJ whole genome shotgun (WGS) entry which is preliminary data.</text>
</comment>
<organism evidence="1 2">
    <name type="scientific">Segatella copri</name>
    <dbReference type="NCBI Taxonomy" id="165179"/>
    <lineage>
        <taxon>Bacteria</taxon>
        <taxon>Pseudomonadati</taxon>
        <taxon>Bacteroidota</taxon>
        <taxon>Bacteroidia</taxon>
        <taxon>Bacteroidales</taxon>
        <taxon>Prevotellaceae</taxon>
        <taxon>Segatella</taxon>
    </lineage>
</organism>
<reference evidence="1 2" key="1">
    <citation type="submission" date="2018-08" db="EMBL/GenBank/DDBJ databases">
        <title>A genome reference for cultivated species of the human gut microbiota.</title>
        <authorList>
            <person name="Zou Y."/>
            <person name="Xue W."/>
            <person name="Luo G."/>
        </authorList>
    </citation>
    <scope>NUCLEOTIDE SEQUENCE [LARGE SCALE GENOMIC DNA]</scope>
    <source>
        <strain evidence="1 2">AF22-1</strain>
    </source>
</reference>
<proteinExistence type="predicted"/>